<protein>
    <submittedName>
        <fullName evidence="2">Uncharacterized protein</fullName>
    </submittedName>
</protein>
<accession>A0ABR0BFH8</accession>
<feature type="compositionally biased region" description="Polar residues" evidence="1">
    <location>
        <begin position="132"/>
        <end position="146"/>
    </location>
</feature>
<feature type="compositionally biased region" description="Basic and acidic residues" evidence="1">
    <location>
        <begin position="37"/>
        <end position="48"/>
    </location>
</feature>
<sequence length="170" mass="18142">MAPGMEQQQQQQQQQQASAAEPAPLVMNESPVSGSSKQDRRMSDEWDAAKVPPSRFQKRKGSIYATQNTRDGHIDKNYAEAYHAKIAEMKGDNMRGTAALCQNIQVVGTGEAMNVLAAVSAPLIDEAKPAVTNSTGGISKGNSNASGGDAADNGEKPTVRCPASVYFWPF</sequence>
<organism evidence="2 3">
    <name type="scientific">Purpureocillium lilacinum</name>
    <name type="common">Paecilomyces lilacinus</name>
    <dbReference type="NCBI Taxonomy" id="33203"/>
    <lineage>
        <taxon>Eukaryota</taxon>
        <taxon>Fungi</taxon>
        <taxon>Dikarya</taxon>
        <taxon>Ascomycota</taxon>
        <taxon>Pezizomycotina</taxon>
        <taxon>Sordariomycetes</taxon>
        <taxon>Hypocreomycetidae</taxon>
        <taxon>Hypocreales</taxon>
        <taxon>Ophiocordycipitaceae</taxon>
        <taxon>Purpureocillium</taxon>
    </lineage>
</organism>
<name>A0ABR0BFH8_PURLI</name>
<dbReference type="EMBL" id="JAWRVI010000155">
    <property type="protein sequence ID" value="KAK4073575.1"/>
    <property type="molecule type" value="Genomic_DNA"/>
</dbReference>
<dbReference type="Proteomes" id="UP001287286">
    <property type="component" value="Unassembled WGS sequence"/>
</dbReference>
<feature type="region of interest" description="Disordered" evidence="1">
    <location>
        <begin position="132"/>
        <end position="156"/>
    </location>
</feature>
<feature type="region of interest" description="Disordered" evidence="1">
    <location>
        <begin position="1"/>
        <end position="68"/>
    </location>
</feature>
<evidence type="ECO:0000256" key="1">
    <source>
        <dbReference type="SAM" id="MobiDB-lite"/>
    </source>
</evidence>
<proteinExistence type="predicted"/>
<evidence type="ECO:0000313" key="3">
    <source>
        <dbReference type="Proteomes" id="UP001287286"/>
    </source>
</evidence>
<comment type="caution">
    <text evidence="2">The sequence shown here is derived from an EMBL/GenBank/DDBJ whole genome shotgun (WGS) entry which is preliminary data.</text>
</comment>
<reference evidence="2 3" key="1">
    <citation type="journal article" date="2024" name="Microbiol. Resour. Announc.">
        <title>Genome annotations for the ascomycete fungi Trichoderma harzianum, Trichoderma aggressivum, and Purpureocillium lilacinum.</title>
        <authorList>
            <person name="Beijen E.P.W."/>
            <person name="Ohm R.A."/>
        </authorList>
    </citation>
    <scope>NUCLEOTIDE SEQUENCE [LARGE SCALE GENOMIC DNA]</scope>
    <source>
        <strain evidence="2 3">CBS 150709</strain>
    </source>
</reference>
<feature type="compositionally biased region" description="Low complexity" evidence="1">
    <location>
        <begin position="7"/>
        <end position="16"/>
    </location>
</feature>
<gene>
    <name evidence="2" type="ORF">Purlil1_12999</name>
</gene>
<evidence type="ECO:0000313" key="2">
    <source>
        <dbReference type="EMBL" id="KAK4073575.1"/>
    </source>
</evidence>
<keyword evidence="3" id="KW-1185">Reference proteome</keyword>